<name>A0ABP8LK86_9BACT</name>
<dbReference type="PANTHER" id="PTHR34585">
    <property type="match status" value="1"/>
</dbReference>
<dbReference type="Proteomes" id="UP001501508">
    <property type="component" value="Unassembled WGS sequence"/>
</dbReference>
<dbReference type="EMBL" id="BAABEY010000001">
    <property type="protein sequence ID" value="GAA4430848.1"/>
    <property type="molecule type" value="Genomic_DNA"/>
</dbReference>
<organism evidence="2 3">
    <name type="scientific">Ravibacter arvi</name>
    <dbReference type="NCBI Taxonomy" id="2051041"/>
    <lineage>
        <taxon>Bacteria</taxon>
        <taxon>Pseudomonadati</taxon>
        <taxon>Bacteroidota</taxon>
        <taxon>Cytophagia</taxon>
        <taxon>Cytophagales</taxon>
        <taxon>Spirosomataceae</taxon>
        <taxon>Ravibacter</taxon>
    </lineage>
</organism>
<proteinExistence type="predicted"/>
<dbReference type="PANTHER" id="PTHR34585:SF22">
    <property type="entry name" value="HELIX-TURN-HELIX DOMAIN-CONTAINING PROTEIN"/>
    <property type="match status" value="1"/>
</dbReference>
<feature type="domain" description="Helix-turn-helix" evidence="1">
    <location>
        <begin position="37"/>
        <end position="85"/>
    </location>
</feature>
<dbReference type="Pfam" id="PF12728">
    <property type="entry name" value="HTH_17"/>
    <property type="match status" value="1"/>
</dbReference>
<keyword evidence="3" id="KW-1185">Reference proteome</keyword>
<dbReference type="SUPFAM" id="SSF46955">
    <property type="entry name" value="Putative DNA-binding domain"/>
    <property type="match status" value="1"/>
</dbReference>
<reference evidence="3" key="1">
    <citation type="journal article" date="2019" name="Int. J. Syst. Evol. Microbiol.">
        <title>The Global Catalogue of Microorganisms (GCM) 10K type strain sequencing project: providing services to taxonomists for standard genome sequencing and annotation.</title>
        <authorList>
            <consortium name="The Broad Institute Genomics Platform"/>
            <consortium name="The Broad Institute Genome Sequencing Center for Infectious Disease"/>
            <person name="Wu L."/>
            <person name="Ma J."/>
        </authorList>
    </citation>
    <scope>NUCLEOTIDE SEQUENCE [LARGE SCALE GENOMIC DNA]</scope>
    <source>
        <strain evidence="3">JCM 31920</strain>
    </source>
</reference>
<evidence type="ECO:0000313" key="2">
    <source>
        <dbReference type="EMBL" id="GAA4430848.1"/>
    </source>
</evidence>
<protein>
    <submittedName>
        <fullName evidence="2">Helix-turn-helix domain-containing protein</fullName>
    </submittedName>
</protein>
<gene>
    <name evidence="2" type="ORF">GCM10023091_00680</name>
</gene>
<evidence type="ECO:0000313" key="3">
    <source>
        <dbReference type="Proteomes" id="UP001501508"/>
    </source>
</evidence>
<evidence type="ECO:0000259" key="1">
    <source>
        <dbReference type="Pfam" id="PF12728"/>
    </source>
</evidence>
<accession>A0ABP8LK86</accession>
<dbReference type="InterPro" id="IPR009061">
    <property type="entry name" value="DNA-bd_dom_put_sf"/>
</dbReference>
<dbReference type="InterPro" id="IPR041657">
    <property type="entry name" value="HTH_17"/>
</dbReference>
<comment type="caution">
    <text evidence="2">The sequence shown here is derived from an EMBL/GenBank/DDBJ whole genome shotgun (WGS) entry which is preliminary data.</text>
</comment>
<sequence length="89" mass="10239">MGMEIASRQDLVEFKNELLSEIRILLSEKNEQPSSRWLRSAQVRRLLSISPGTLQQMRISGELKYTKVGGIHFYQASDIESMLLKNLTE</sequence>